<organism evidence="4">
    <name type="scientific">Cuerna arida</name>
    <dbReference type="NCBI Taxonomy" id="1464854"/>
    <lineage>
        <taxon>Eukaryota</taxon>
        <taxon>Metazoa</taxon>
        <taxon>Ecdysozoa</taxon>
        <taxon>Arthropoda</taxon>
        <taxon>Hexapoda</taxon>
        <taxon>Insecta</taxon>
        <taxon>Pterygota</taxon>
        <taxon>Neoptera</taxon>
        <taxon>Paraneoptera</taxon>
        <taxon>Hemiptera</taxon>
        <taxon>Auchenorrhyncha</taxon>
        <taxon>Membracoidea</taxon>
        <taxon>Cicadellidae</taxon>
        <taxon>Cicadellinae</taxon>
        <taxon>Proconiini</taxon>
        <taxon>Cuerna</taxon>
    </lineage>
</organism>
<name>A0A1B6GGA4_9HEMI</name>
<evidence type="ECO:0000256" key="1">
    <source>
        <dbReference type="ARBA" id="ARBA00004123"/>
    </source>
</evidence>
<dbReference type="Pfam" id="PF15251">
    <property type="entry name" value="TAPR1-like"/>
    <property type="match status" value="1"/>
</dbReference>
<evidence type="ECO:0000313" key="4">
    <source>
        <dbReference type="EMBL" id="JAS61472.1"/>
    </source>
</evidence>
<dbReference type="GO" id="GO:0005634">
    <property type="term" value="C:nucleus"/>
    <property type="evidence" value="ECO:0007669"/>
    <property type="project" value="UniProtKB-SubCell"/>
</dbReference>
<proteinExistence type="predicted"/>
<comment type="subcellular location">
    <subcellularLocation>
        <location evidence="1">Nucleus</location>
    </subcellularLocation>
</comment>
<evidence type="ECO:0000256" key="3">
    <source>
        <dbReference type="SAM" id="MobiDB-lite"/>
    </source>
</evidence>
<dbReference type="AlphaFoldDB" id="A0A1B6GGA4"/>
<dbReference type="PANTHER" id="PTHR31624">
    <property type="entry name" value="UPF0472 PROTEIN C16ORF72"/>
    <property type="match status" value="1"/>
</dbReference>
<evidence type="ECO:0000256" key="2">
    <source>
        <dbReference type="ARBA" id="ARBA00023242"/>
    </source>
</evidence>
<dbReference type="EMBL" id="GECZ01008297">
    <property type="protein sequence ID" value="JAS61472.1"/>
    <property type="molecule type" value="Transcribed_RNA"/>
</dbReference>
<dbReference type="InterPro" id="IPR029196">
    <property type="entry name" value="HAPSTR1-like"/>
</dbReference>
<dbReference type="PANTHER" id="PTHR31624:SF4">
    <property type="entry name" value="CHROMOSOME 16 OPEN READING FRAME 72"/>
    <property type="match status" value="1"/>
</dbReference>
<protein>
    <submittedName>
        <fullName evidence="4">Uncharacterized protein</fullName>
    </submittedName>
</protein>
<accession>A0A1B6GGA4</accession>
<sequence>MMNEDRDRDDEPIGDLWFTNWEQQCIQHLENEPDYEGQVINDRDLATQKTWCCFQNSAASIAQLYKDRLQVQDVSSLWVPFQIAAGTVTTLYKEATDAIRRQGEIGTQCGYQRRNKELLNWARKKRRNIRREDLISYLAGKPLPPRPHHSHRMSPLPRLMMSSHSGNSHQGAAHHLSAADGNAAAMDENLHMFREALAISGGNSRKQRSAELSAFITGEFARHCQAVKRPMPSPPPHDVNMDSPTHPKRPRYM</sequence>
<feature type="region of interest" description="Disordered" evidence="3">
    <location>
        <begin position="229"/>
        <end position="253"/>
    </location>
</feature>
<dbReference type="InterPro" id="IPR040308">
    <property type="entry name" value="HAPR1"/>
</dbReference>
<keyword evidence="2" id="KW-0539">Nucleus</keyword>
<gene>
    <name evidence="4" type="ORF">g.38884</name>
</gene>
<reference evidence="4" key="1">
    <citation type="submission" date="2015-11" db="EMBL/GenBank/DDBJ databases">
        <title>De novo transcriptome assembly of four potential Pierce s Disease insect vectors from Arizona vineyards.</title>
        <authorList>
            <person name="Tassone E.E."/>
        </authorList>
    </citation>
    <scope>NUCLEOTIDE SEQUENCE</scope>
</reference>